<sequence length="87" mass="9713">MVSATSLLLFPSLFRHFSSNTLVSLTRHKHKSSSLPLVLLSSSSLLRSSVTLSEALAQKIAKSIRRLGTPLKAWVYTDNNVIRLKEY</sequence>
<dbReference type="AlphaFoldDB" id="A0AAN8TFX4"/>
<accession>A0AAN8TFX4</accession>
<evidence type="ECO:0000313" key="2">
    <source>
        <dbReference type="Proteomes" id="UP001371456"/>
    </source>
</evidence>
<name>A0AAN8TFX4_SOLBU</name>
<dbReference type="EMBL" id="JBANQN010000007">
    <property type="protein sequence ID" value="KAK6784237.1"/>
    <property type="molecule type" value="Genomic_DNA"/>
</dbReference>
<gene>
    <name evidence="1" type="ORF">RDI58_017691</name>
</gene>
<reference evidence="1 2" key="1">
    <citation type="submission" date="2024-02" db="EMBL/GenBank/DDBJ databases">
        <title>de novo genome assembly of Solanum bulbocastanum strain 11H21.</title>
        <authorList>
            <person name="Hosaka A.J."/>
        </authorList>
    </citation>
    <scope>NUCLEOTIDE SEQUENCE [LARGE SCALE GENOMIC DNA]</scope>
    <source>
        <tissue evidence="1">Young leaves</tissue>
    </source>
</reference>
<protein>
    <submittedName>
        <fullName evidence="1">Uncharacterized protein</fullName>
    </submittedName>
</protein>
<proteinExistence type="predicted"/>
<organism evidence="1 2">
    <name type="scientific">Solanum bulbocastanum</name>
    <name type="common">Wild potato</name>
    <dbReference type="NCBI Taxonomy" id="147425"/>
    <lineage>
        <taxon>Eukaryota</taxon>
        <taxon>Viridiplantae</taxon>
        <taxon>Streptophyta</taxon>
        <taxon>Embryophyta</taxon>
        <taxon>Tracheophyta</taxon>
        <taxon>Spermatophyta</taxon>
        <taxon>Magnoliopsida</taxon>
        <taxon>eudicotyledons</taxon>
        <taxon>Gunneridae</taxon>
        <taxon>Pentapetalae</taxon>
        <taxon>asterids</taxon>
        <taxon>lamiids</taxon>
        <taxon>Solanales</taxon>
        <taxon>Solanaceae</taxon>
        <taxon>Solanoideae</taxon>
        <taxon>Solaneae</taxon>
        <taxon>Solanum</taxon>
    </lineage>
</organism>
<comment type="caution">
    <text evidence="1">The sequence shown here is derived from an EMBL/GenBank/DDBJ whole genome shotgun (WGS) entry which is preliminary data.</text>
</comment>
<keyword evidence="2" id="KW-1185">Reference proteome</keyword>
<evidence type="ECO:0000313" key="1">
    <source>
        <dbReference type="EMBL" id="KAK6784237.1"/>
    </source>
</evidence>
<dbReference type="Proteomes" id="UP001371456">
    <property type="component" value="Unassembled WGS sequence"/>
</dbReference>